<evidence type="ECO:0000313" key="1">
    <source>
        <dbReference type="EMBL" id="GAA1543672.1"/>
    </source>
</evidence>
<dbReference type="SUPFAM" id="SSF56112">
    <property type="entry name" value="Protein kinase-like (PK-like)"/>
    <property type="match status" value="1"/>
</dbReference>
<evidence type="ECO:0008006" key="3">
    <source>
        <dbReference type="Google" id="ProtNLM"/>
    </source>
</evidence>
<protein>
    <recommendedName>
        <fullName evidence="3">Protein kinase domain-containing protein</fullName>
    </recommendedName>
</protein>
<gene>
    <name evidence="1" type="ORF">GCM10009827_074250</name>
</gene>
<sequence length="330" mass="35922">MSRLSRFCAVSTELALLSDARLAKLVDNAQALGVGVGGASALVDVAGTPVFAKRLALTDLERLPRHVRSTANLFDLPTSCHYSVVAHGGGGFGAWRELAANTMTTSWVLDGRTEAFPLLYHWRVLPGAPPPAEEHQDIDRAVAYWDGSTAVRRRLEALAAASASVVLFLEYVPQRLDAWLREHPDAVGTVERRLKTAVAFMNANGLLHFDAHFGNILTDGDRLYLTDLGLATSPRFELTAQERAFVVHHREHDAKYAVRELLNWIVANVAGITGPAERHAYLRRCAAGAAPGGLPAPHAEIVARHAPVAAAMNDFFWQVYGVTRTPPFPE</sequence>
<dbReference type="RefSeq" id="WP_344507560.1">
    <property type="nucleotide sequence ID" value="NZ_BAAAQD010000017.1"/>
</dbReference>
<dbReference type="InterPro" id="IPR011009">
    <property type="entry name" value="Kinase-like_dom_sf"/>
</dbReference>
<comment type="caution">
    <text evidence="1">The sequence shown here is derived from an EMBL/GenBank/DDBJ whole genome shotgun (WGS) entry which is preliminary data.</text>
</comment>
<keyword evidence="2" id="KW-1185">Reference proteome</keyword>
<dbReference type="Gene3D" id="1.10.510.10">
    <property type="entry name" value="Transferase(Phosphotransferase) domain 1"/>
    <property type="match status" value="1"/>
</dbReference>
<organism evidence="1 2">
    <name type="scientific">Dactylosporangium maewongense</name>
    <dbReference type="NCBI Taxonomy" id="634393"/>
    <lineage>
        <taxon>Bacteria</taxon>
        <taxon>Bacillati</taxon>
        <taxon>Actinomycetota</taxon>
        <taxon>Actinomycetes</taxon>
        <taxon>Micromonosporales</taxon>
        <taxon>Micromonosporaceae</taxon>
        <taxon>Dactylosporangium</taxon>
    </lineage>
</organism>
<dbReference type="Proteomes" id="UP001501470">
    <property type="component" value="Unassembled WGS sequence"/>
</dbReference>
<name>A0ABP4MFR0_9ACTN</name>
<dbReference type="EMBL" id="BAAAQD010000017">
    <property type="protein sequence ID" value="GAA1543672.1"/>
    <property type="molecule type" value="Genomic_DNA"/>
</dbReference>
<reference evidence="2" key="1">
    <citation type="journal article" date="2019" name="Int. J. Syst. Evol. Microbiol.">
        <title>The Global Catalogue of Microorganisms (GCM) 10K type strain sequencing project: providing services to taxonomists for standard genome sequencing and annotation.</title>
        <authorList>
            <consortium name="The Broad Institute Genomics Platform"/>
            <consortium name="The Broad Institute Genome Sequencing Center for Infectious Disease"/>
            <person name="Wu L."/>
            <person name="Ma J."/>
        </authorList>
    </citation>
    <scope>NUCLEOTIDE SEQUENCE [LARGE SCALE GENOMIC DNA]</scope>
    <source>
        <strain evidence="2">JCM 15933</strain>
    </source>
</reference>
<accession>A0ABP4MFR0</accession>
<proteinExistence type="predicted"/>
<evidence type="ECO:0000313" key="2">
    <source>
        <dbReference type="Proteomes" id="UP001501470"/>
    </source>
</evidence>